<accession>A0A1U7XCI7</accession>
<sequence length="237" mass="27448">MLADAFVKAHAGAIKVETRKSNLFKVKQRDNKMLRKFVSRFQMERMDLPPVADDWAFQAFTQQFQSKIRFEDNQLGDLSGSIYQIRTNYRSKRVVDHKPRLSRDWCQPSSRDRSGSKSGRNPVRNEKISDRGHNSLGLMGKNGFDRPLGAREAPRLSEYNFTVDATSIISSIEHIKDTKWPRPLQSDPAQRDLNLMCKYHGTHGYKTEDCRQLKEEVSRLFNSGHLREFLTDLAKTK</sequence>
<dbReference type="AlphaFoldDB" id="A0A1U7XCI7"/>
<feature type="compositionally biased region" description="Basic and acidic residues" evidence="1">
    <location>
        <begin position="123"/>
        <end position="133"/>
    </location>
</feature>
<reference evidence="3" key="2">
    <citation type="submission" date="2025-08" db="UniProtKB">
        <authorList>
            <consortium name="RefSeq"/>
        </authorList>
    </citation>
    <scope>IDENTIFICATION</scope>
    <source>
        <tissue evidence="3">Leaf</tissue>
    </source>
</reference>
<keyword evidence="2" id="KW-1185">Reference proteome</keyword>
<dbReference type="Proteomes" id="UP000189701">
    <property type="component" value="Unplaced"/>
</dbReference>
<dbReference type="eggNOG" id="ENOG502SC3F">
    <property type="taxonomic scope" value="Eukaryota"/>
</dbReference>
<dbReference type="OrthoDB" id="1297603at2759"/>
<organism evidence="2 3">
    <name type="scientific">Nicotiana sylvestris</name>
    <name type="common">Wood tobacco</name>
    <name type="synonym">South American tobacco</name>
    <dbReference type="NCBI Taxonomy" id="4096"/>
    <lineage>
        <taxon>Eukaryota</taxon>
        <taxon>Viridiplantae</taxon>
        <taxon>Streptophyta</taxon>
        <taxon>Embryophyta</taxon>
        <taxon>Tracheophyta</taxon>
        <taxon>Spermatophyta</taxon>
        <taxon>Magnoliopsida</taxon>
        <taxon>eudicotyledons</taxon>
        <taxon>Gunneridae</taxon>
        <taxon>Pentapetalae</taxon>
        <taxon>asterids</taxon>
        <taxon>lamiids</taxon>
        <taxon>Solanales</taxon>
        <taxon>Solanaceae</taxon>
        <taxon>Nicotianoideae</taxon>
        <taxon>Nicotianeae</taxon>
        <taxon>Nicotiana</taxon>
    </lineage>
</organism>
<feature type="region of interest" description="Disordered" evidence="1">
    <location>
        <begin position="100"/>
        <end position="143"/>
    </location>
</feature>
<reference evidence="2" key="1">
    <citation type="journal article" date="2013" name="Genome Biol.">
        <title>Reference genomes and transcriptomes of Nicotiana sylvestris and Nicotiana tomentosiformis.</title>
        <authorList>
            <person name="Sierro N."/>
            <person name="Battey J.N."/>
            <person name="Ouadi S."/>
            <person name="Bovet L."/>
            <person name="Goepfert S."/>
            <person name="Bakaher N."/>
            <person name="Peitsch M.C."/>
            <person name="Ivanov N.V."/>
        </authorList>
    </citation>
    <scope>NUCLEOTIDE SEQUENCE [LARGE SCALE GENOMIC DNA]</scope>
</reference>
<protein>
    <submittedName>
        <fullName evidence="3">Uncharacterized protein LOC104233045</fullName>
    </submittedName>
</protein>
<name>A0A1U7XCI7_NICSY</name>
<gene>
    <name evidence="3" type="primary">LOC104233045</name>
</gene>
<dbReference type="RefSeq" id="XP_009784654.1">
    <property type="nucleotide sequence ID" value="XM_009786352.1"/>
</dbReference>
<dbReference type="PANTHER" id="PTHR33223">
    <property type="entry name" value="CCHC-TYPE DOMAIN-CONTAINING PROTEIN"/>
    <property type="match status" value="1"/>
</dbReference>
<evidence type="ECO:0000313" key="2">
    <source>
        <dbReference type="Proteomes" id="UP000189701"/>
    </source>
</evidence>
<dbReference type="PANTHER" id="PTHR33223:SF11">
    <property type="entry name" value="ELEMENT PROTEIN, PUTATIVE-RELATED"/>
    <property type="match status" value="1"/>
</dbReference>
<evidence type="ECO:0000256" key="1">
    <source>
        <dbReference type="SAM" id="MobiDB-lite"/>
    </source>
</evidence>
<evidence type="ECO:0000313" key="3">
    <source>
        <dbReference type="RefSeq" id="XP_009784654.1"/>
    </source>
</evidence>
<proteinExistence type="predicted"/>